<dbReference type="PaxDb" id="4113-PGSC0003DMT400086520"/>
<accession>M1DBX9</accession>
<organism evidence="5 6">
    <name type="scientific">Solanum tuberosum</name>
    <name type="common">Potato</name>
    <dbReference type="NCBI Taxonomy" id="4113"/>
    <lineage>
        <taxon>Eukaryota</taxon>
        <taxon>Viridiplantae</taxon>
        <taxon>Streptophyta</taxon>
        <taxon>Embryophyta</taxon>
        <taxon>Tracheophyta</taxon>
        <taxon>Spermatophyta</taxon>
        <taxon>Magnoliopsida</taxon>
        <taxon>eudicotyledons</taxon>
        <taxon>Gunneridae</taxon>
        <taxon>Pentapetalae</taxon>
        <taxon>asterids</taxon>
        <taxon>lamiids</taxon>
        <taxon>Solanales</taxon>
        <taxon>Solanaceae</taxon>
        <taxon>Solanoideae</taxon>
        <taxon>Solaneae</taxon>
        <taxon>Solanum</taxon>
    </lineage>
</organism>
<protein>
    <submittedName>
        <fullName evidence="5">O-methyltransferase 3</fullName>
    </submittedName>
</protein>
<feature type="domain" description="O-methyltransferase C-terminal" evidence="4">
    <location>
        <begin position="57"/>
        <end position="126"/>
    </location>
</feature>
<dbReference type="PANTHER" id="PTHR11746">
    <property type="entry name" value="O-METHYLTRANSFERASE"/>
    <property type="match status" value="1"/>
</dbReference>
<keyword evidence="2" id="KW-0808">Transferase</keyword>
<feature type="domain" description="O-methyltransferase C-terminal" evidence="4">
    <location>
        <begin position="1"/>
        <end position="56"/>
    </location>
</feature>
<dbReference type="HOGENOM" id="CLU_005533_7_3_1"/>
<dbReference type="Gene3D" id="3.40.50.150">
    <property type="entry name" value="Vaccinia Virus protein VP39"/>
    <property type="match status" value="2"/>
</dbReference>
<reference evidence="6" key="1">
    <citation type="journal article" date="2011" name="Nature">
        <title>Genome sequence and analysis of the tuber crop potato.</title>
        <authorList>
            <consortium name="The Potato Genome Sequencing Consortium"/>
        </authorList>
    </citation>
    <scope>NUCLEOTIDE SEQUENCE [LARGE SCALE GENOMIC DNA]</scope>
    <source>
        <strain evidence="6">cv. DM1-3 516 R44</strain>
    </source>
</reference>
<keyword evidence="6" id="KW-1185">Reference proteome</keyword>
<evidence type="ECO:0000256" key="1">
    <source>
        <dbReference type="ARBA" id="ARBA00022603"/>
    </source>
</evidence>
<name>M1DBX9_SOLTU</name>
<dbReference type="SUPFAM" id="SSF53335">
    <property type="entry name" value="S-adenosyl-L-methionine-dependent methyltransferases"/>
    <property type="match status" value="1"/>
</dbReference>
<dbReference type="InParanoid" id="M1DBX9"/>
<proteinExistence type="predicted"/>
<dbReference type="InterPro" id="IPR016461">
    <property type="entry name" value="COMT-like"/>
</dbReference>
<dbReference type="OMA" id="ETVMNTH"/>
<sequence length="144" mass="16196">MASDSRLVVSVVIENCKAVFEGLKSLVDVGGGIGIVAKVIADAFLEMNCIIFYLPHKKCKEEIPSKEKGGKVIIIEMVLMDRNLEKEDDKSYETQLFFDMLMMVHVSGKERNQQDLTKLFSSADFSDYNIIPMLGLRSIIEVFP</sequence>
<dbReference type="GO" id="GO:0032259">
    <property type="term" value="P:methylation"/>
    <property type="evidence" value="ECO:0007669"/>
    <property type="project" value="UniProtKB-KW"/>
</dbReference>
<keyword evidence="1" id="KW-0489">Methyltransferase</keyword>
<reference evidence="5" key="2">
    <citation type="submission" date="2015-06" db="UniProtKB">
        <authorList>
            <consortium name="EnsemblPlants"/>
        </authorList>
    </citation>
    <scope>IDENTIFICATION</scope>
    <source>
        <strain evidence="5">DM1-3 516 R44</strain>
    </source>
</reference>
<evidence type="ECO:0000313" key="5">
    <source>
        <dbReference type="EnsemblPlants" id="PGSC0003DMT400086520"/>
    </source>
</evidence>
<dbReference type="Proteomes" id="UP000011115">
    <property type="component" value="Unassembled WGS sequence"/>
</dbReference>
<dbReference type="InterPro" id="IPR001077">
    <property type="entry name" value="COMT_C"/>
</dbReference>
<dbReference type="Gramene" id="PGSC0003DMT400086520">
    <property type="protein sequence ID" value="PGSC0003DMT400086520"/>
    <property type="gene ID" value="PGSC0003DMG400036091"/>
</dbReference>
<keyword evidence="3" id="KW-0949">S-adenosyl-L-methionine</keyword>
<dbReference type="InterPro" id="IPR029063">
    <property type="entry name" value="SAM-dependent_MTases_sf"/>
</dbReference>
<evidence type="ECO:0000256" key="2">
    <source>
        <dbReference type="ARBA" id="ARBA00022679"/>
    </source>
</evidence>
<dbReference type="EnsemblPlants" id="PGSC0003DMT400086520">
    <property type="protein sequence ID" value="PGSC0003DMT400086520"/>
    <property type="gene ID" value="PGSC0003DMG400036091"/>
</dbReference>
<dbReference type="eggNOG" id="KOG3178">
    <property type="taxonomic scope" value="Eukaryota"/>
</dbReference>
<evidence type="ECO:0000313" key="6">
    <source>
        <dbReference type="Proteomes" id="UP000011115"/>
    </source>
</evidence>
<dbReference type="STRING" id="4113.M1DBX9"/>
<dbReference type="PROSITE" id="PS51683">
    <property type="entry name" value="SAM_OMT_II"/>
    <property type="match status" value="1"/>
</dbReference>
<dbReference type="GO" id="GO:0008171">
    <property type="term" value="F:O-methyltransferase activity"/>
    <property type="evidence" value="ECO:0007669"/>
    <property type="project" value="InterPro"/>
</dbReference>
<dbReference type="Pfam" id="PF00891">
    <property type="entry name" value="Methyltransf_2"/>
    <property type="match status" value="2"/>
</dbReference>
<evidence type="ECO:0000259" key="4">
    <source>
        <dbReference type="Pfam" id="PF00891"/>
    </source>
</evidence>
<evidence type="ECO:0000256" key="3">
    <source>
        <dbReference type="ARBA" id="ARBA00022691"/>
    </source>
</evidence>
<dbReference type="AlphaFoldDB" id="M1DBX9"/>